<dbReference type="InterPro" id="IPR016084">
    <property type="entry name" value="Haem_Oase-like_multi-hlx"/>
</dbReference>
<dbReference type="Gene3D" id="1.20.910.10">
    <property type="entry name" value="Heme oxygenase-like"/>
    <property type="match status" value="1"/>
</dbReference>
<proteinExistence type="predicted"/>
<dbReference type="Proteomes" id="UP001211513">
    <property type="component" value="Chromosome"/>
</dbReference>
<accession>A0AAJ5UJ74</accession>
<evidence type="ECO:0000313" key="1">
    <source>
        <dbReference type="EMBL" id="WCF29202.1"/>
    </source>
</evidence>
<dbReference type="SUPFAM" id="SSF48613">
    <property type="entry name" value="Heme oxygenase-like"/>
    <property type="match status" value="1"/>
</dbReference>
<sequence>MSNFKKQLENSVSREWQHIKNGTFWKKIISEPVDPRLYQLMMEQIYHYTRHNSVNQAAAAYSTAPENRRLLRFVYKHALEELGHEQMVVHDLKSINLYNEGFENHRPLPATQALISYLYKVALDKGAVARLGYSYWAENCYGHIDLLLRKFSNDLNLTENNMSFFVAHSEIDSKHSDEVNEAISFSELTKDEEEEIINTAVTTLYLTGQILEQVAHEYSLTSAKHKEPIII</sequence>
<reference evidence="1" key="2">
    <citation type="submission" date="2022-10" db="EMBL/GenBank/DDBJ databases">
        <authorList>
            <person name="Landa B."/>
            <person name="Arias-Giraldo L.F."/>
            <person name="Roman-Ecija M."/>
            <person name="Velasco-Amo M.P."/>
            <person name="De La Fuente L."/>
            <person name="Marco-Noales E."/>
            <person name="Moralejo E."/>
        </authorList>
    </citation>
    <scope>NUCLEOTIDE SEQUENCE</scope>
    <source>
        <strain evidence="1">CFBP8073</strain>
    </source>
</reference>
<protein>
    <submittedName>
        <fullName evidence="1">Iron-containing redox enzyme family protein</fullName>
    </submittedName>
</protein>
<dbReference type="AlphaFoldDB" id="A0AAJ5UJ74"/>
<organism evidence="1 2">
    <name type="scientific">Xylella fastidiosa subsp. fastidiosa</name>
    <dbReference type="NCBI Taxonomy" id="644356"/>
    <lineage>
        <taxon>Bacteria</taxon>
        <taxon>Pseudomonadati</taxon>
        <taxon>Pseudomonadota</taxon>
        <taxon>Gammaproteobacteria</taxon>
        <taxon>Lysobacterales</taxon>
        <taxon>Lysobacteraceae</taxon>
        <taxon>Xylella</taxon>
    </lineage>
</organism>
<dbReference type="RefSeq" id="WP_058564682.1">
    <property type="nucleotide sequence ID" value="NZ_CP109886.1"/>
</dbReference>
<dbReference type="EMBL" id="CP109886">
    <property type="protein sequence ID" value="WCF29202.1"/>
    <property type="molecule type" value="Genomic_DNA"/>
</dbReference>
<dbReference type="Pfam" id="PF14518">
    <property type="entry name" value="Haem_oxygenas_2"/>
    <property type="match status" value="1"/>
</dbReference>
<gene>
    <name evidence="1" type="ORF">OK117_04900</name>
</gene>
<name>A0AAJ5UJ74_XYLFS</name>
<evidence type="ECO:0000313" key="2">
    <source>
        <dbReference type="Proteomes" id="UP001211513"/>
    </source>
</evidence>
<reference evidence="1" key="1">
    <citation type="journal article" date="2022" name="Phytopathology">
        <title>Complete circularized genome resources of seven strains of Xylella fastidiosa subsp. fastidiosa using hybrid assembly reveals unknown plasmids.</title>
        <authorList>
            <person name="Velasco-Amo M.D.P."/>
            <person name="Arias-Giraldo L.F.F."/>
            <person name="Ecija M.R."/>
            <person name="De La Fuente L."/>
            <person name="Marco-Noales E."/>
            <person name="Moralejo E."/>
            <person name="Navas-Cort J.A."/>
            <person name="Landa B.B."/>
        </authorList>
    </citation>
    <scope>NUCLEOTIDE SEQUENCE</scope>
    <source>
        <strain evidence="1">CFBP8073</strain>
    </source>
</reference>